<dbReference type="AlphaFoldDB" id="A0AAU7DST7"/>
<dbReference type="Gene3D" id="3.40.630.30">
    <property type="match status" value="1"/>
</dbReference>
<dbReference type="GO" id="GO:0016747">
    <property type="term" value="F:acyltransferase activity, transferring groups other than amino-acyl groups"/>
    <property type="evidence" value="ECO:0007669"/>
    <property type="project" value="InterPro"/>
</dbReference>
<dbReference type="InterPro" id="IPR052564">
    <property type="entry name" value="N-acetyltrans/Recomb-assoc"/>
</dbReference>
<dbReference type="PROSITE" id="PS51186">
    <property type="entry name" value="GNAT"/>
    <property type="match status" value="1"/>
</dbReference>
<keyword evidence="2" id="KW-0012">Acyltransferase</keyword>
<gene>
    <name evidence="2" type="ORF">V5R04_13590</name>
</gene>
<dbReference type="PANTHER" id="PTHR43451">
    <property type="entry name" value="ACETYLTRANSFERASE (GNAT) FAMILY PROTEIN"/>
    <property type="match status" value="1"/>
</dbReference>
<feature type="domain" description="N-acetyltransferase" evidence="1">
    <location>
        <begin position="3"/>
        <end position="159"/>
    </location>
</feature>
<dbReference type="CDD" id="cd04301">
    <property type="entry name" value="NAT_SF"/>
    <property type="match status" value="1"/>
</dbReference>
<dbReference type="InterPro" id="IPR016181">
    <property type="entry name" value="Acyl_CoA_acyltransferase"/>
</dbReference>
<dbReference type="PANTHER" id="PTHR43451:SF1">
    <property type="entry name" value="ACETYLTRANSFERASE"/>
    <property type="match status" value="1"/>
</dbReference>
<protein>
    <submittedName>
        <fullName evidence="2">GNAT family N-acetyltransferase</fullName>
        <ecNumber evidence="2">2.3.1.-</ecNumber>
    </submittedName>
</protein>
<dbReference type="Pfam" id="PF13673">
    <property type="entry name" value="Acetyltransf_10"/>
    <property type="match status" value="1"/>
</dbReference>
<name>A0AAU7DST7_9MICO</name>
<reference evidence="2" key="1">
    <citation type="submission" date="2024-02" db="EMBL/GenBank/DDBJ databases">
        <title>Tomenella chthoni gen. nov. sp. nov., a member of the family Jonesiaceae isolated from bat guano.</title>
        <authorList>
            <person name="Miller S.L."/>
            <person name="King J."/>
            <person name="Sankaranarayanan K."/>
            <person name="Lawson P.A."/>
        </authorList>
    </citation>
    <scope>NUCLEOTIDE SEQUENCE</scope>
    <source>
        <strain evidence="2">BS-20</strain>
    </source>
</reference>
<organism evidence="2">
    <name type="scientific">Jonesiaceae bacterium BS-20</name>
    <dbReference type="NCBI Taxonomy" id="3120821"/>
    <lineage>
        <taxon>Bacteria</taxon>
        <taxon>Bacillati</taxon>
        <taxon>Actinomycetota</taxon>
        <taxon>Actinomycetes</taxon>
        <taxon>Micrococcales</taxon>
        <taxon>Jonesiaceae</taxon>
    </lineage>
</organism>
<dbReference type="EMBL" id="CP146203">
    <property type="protein sequence ID" value="XBH21232.1"/>
    <property type="molecule type" value="Genomic_DNA"/>
</dbReference>
<keyword evidence="2" id="KW-0808">Transferase</keyword>
<proteinExistence type="predicted"/>
<evidence type="ECO:0000313" key="2">
    <source>
        <dbReference type="EMBL" id="XBH21232.1"/>
    </source>
</evidence>
<sequence length="163" mass="17454">MAILLRPYRPHDASATLKIFLDAVTVGAKGDYTPQQLAAWAGTPTDHKDWHANRAATTTMVAEVAGEVVGFADLDVTDNPGYINMLFVTPTHTGHGVGSVLLEWAIATGRKWGIARLTAHASITARTVFATHGFEVVETCSPVIRGTALNNFLMVKDLSVPLS</sequence>
<accession>A0AAU7DST7</accession>
<dbReference type="EC" id="2.3.1.-" evidence="2"/>
<dbReference type="SUPFAM" id="SSF55729">
    <property type="entry name" value="Acyl-CoA N-acyltransferases (Nat)"/>
    <property type="match status" value="1"/>
</dbReference>
<evidence type="ECO:0000259" key="1">
    <source>
        <dbReference type="PROSITE" id="PS51186"/>
    </source>
</evidence>
<dbReference type="InterPro" id="IPR000182">
    <property type="entry name" value="GNAT_dom"/>
</dbReference>